<organism evidence="4 5">
    <name type="scientific">Alkalihalophilus pseudofirmus</name>
    <name type="common">Bacillus pseudofirmus</name>
    <dbReference type="NCBI Taxonomy" id="79885"/>
    <lineage>
        <taxon>Bacteria</taxon>
        <taxon>Bacillati</taxon>
        <taxon>Bacillota</taxon>
        <taxon>Bacilli</taxon>
        <taxon>Bacillales</taxon>
        <taxon>Bacillaceae</taxon>
        <taxon>Alkalihalophilus</taxon>
    </lineage>
</organism>
<dbReference type="SUPFAM" id="SSF48452">
    <property type="entry name" value="TPR-like"/>
    <property type="match status" value="1"/>
</dbReference>
<gene>
    <name evidence="4" type="ORF">RYX45_13640</name>
</gene>
<dbReference type="Pfam" id="PF13432">
    <property type="entry name" value="TPR_16"/>
    <property type="match status" value="1"/>
</dbReference>
<dbReference type="InterPro" id="IPR011990">
    <property type="entry name" value="TPR-like_helical_dom_sf"/>
</dbReference>
<dbReference type="AlphaFoldDB" id="A0AAJ2NPV9"/>
<reference evidence="4" key="1">
    <citation type="submission" date="2023-10" db="EMBL/GenBank/DDBJ databases">
        <title>Screening of Alkalihalophilus pseudofirmusBZ-TG-HK211 and Its Alleviation of Salt Stress on Rapeseed Growth.</title>
        <authorList>
            <person name="Zhao B."/>
            <person name="Guo T."/>
        </authorList>
    </citation>
    <scope>NUCLEOTIDE SEQUENCE</scope>
    <source>
        <strain evidence="4">BZ-TG-HK211</strain>
    </source>
</reference>
<feature type="repeat" description="TPR" evidence="3">
    <location>
        <begin position="21"/>
        <end position="54"/>
    </location>
</feature>
<evidence type="ECO:0000313" key="4">
    <source>
        <dbReference type="EMBL" id="MDV2886226.1"/>
    </source>
</evidence>
<dbReference type="PROSITE" id="PS50005">
    <property type="entry name" value="TPR"/>
    <property type="match status" value="1"/>
</dbReference>
<dbReference type="SMART" id="SM00028">
    <property type="entry name" value="TPR"/>
    <property type="match status" value="6"/>
</dbReference>
<evidence type="ECO:0000256" key="2">
    <source>
        <dbReference type="ARBA" id="ARBA00022803"/>
    </source>
</evidence>
<accession>A0AAJ2NPV9</accession>
<evidence type="ECO:0000256" key="1">
    <source>
        <dbReference type="ARBA" id="ARBA00022737"/>
    </source>
</evidence>
<protein>
    <submittedName>
        <fullName evidence="4">Tetratricopeptide repeat protein</fullName>
    </submittedName>
</protein>
<dbReference type="InterPro" id="IPR051012">
    <property type="entry name" value="CellSynth/LPSAsmb/PSIAsmb"/>
</dbReference>
<dbReference type="PANTHER" id="PTHR45586:SF1">
    <property type="entry name" value="LIPOPOLYSACCHARIDE ASSEMBLY PROTEIN B"/>
    <property type="match status" value="1"/>
</dbReference>
<sequence>MNLTPENEQENRNVIPFYRSGDYFFHRGIIAYRKNHLRRAVKLFERAVKLTDQEPVFHVQLAAVLSEIGQYERSNDILEMVLTNHGDDQSECYFFMANNYAYLGLFEKAEEAAKRYMVLTPGGEFFKDAGDLLDLMQVEQNEAEADADDEEDWESFDLSSDEYIIEHGRARTLLRDGKPEEALPILQDIITEHPACWSAHNHLAEALFRLGDDSAFELSRNVLQEDEGNLFALCNLAVFYTMKEDDLSAAPFIDAIKRIYPLDIEHHMKVAQVLAAVGHYEQVIGRIMRVEPFILEREPDLFHCLAVAYYHTDQYEKALFYWRRAGKLGNKSAAEILEKVEQGTLLARDVEYHLW</sequence>
<dbReference type="Gene3D" id="1.25.40.10">
    <property type="entry name" value="Tetratricopeptide repeat domain"/>
    <property type="match status" value="2"/>
</dbReference>
<name>A0AAJ2NPV9_ALKPS</name>
<dbReference type="RefSeq" id="WP_323467032.1">
    <property type="nucleotide sequence ID" value="NZ_CP144224.1"/>
</dbReference>
<dbReference type="PANTHER" id="PTHR45586">
    <property type="entry name" value="TPR REPEAT-CONTAINING PROTEIN PA4667"/>
    <property type="match status" value="1"/>
</dbReference>
<dbReference type="InterPro" id="IPR019734">
    <property type="entry name" value="TPR_rpt"/>
</dbReference>
<keyword evidence="2 3" id="KW-0802">TPR repeat</keyword>
<evidence type="ECO:0000256" key="3">
    <source>
        <dbReference type="PROSITE-ProRule" id="PRU00339"/>
    </source>
</evidence>
<proteinExistence type="predicted"/>
<keyword evidence="1" id="KW-0677">Repeat</keyword>
<dbReference type="EMBL" id="JAWJAY010000003">
    <property type="protein sequence ID" value="MDV2886226.1"/>
    <property type="molecule type" value="Genomic_DNA"/>
</dbReference>
<comment type="caution">
    <text evidence="4">The sequence shown here is derived from an EMBL/GenBank/DDBJ whole genome shotgun (WGS) entry which is preliminary data.</text>
</comment>
<dbReference type="Proteomes" id="UP001285636">
    <property type="component" value="Unassembled WGS sequence"/>
</dbReference>
<evidence type="ECO:0000313" key="5">
    <source>
        <dbReference type="Proteomes" id="UP001285636"/>
    </source>
</evidence>